<evidence type="ECO:0000313" key="3">
    <source>
        <dbReference type="Proteomes" id="UP000635477"/>
    </source>
</evidence>
<gene>
    <name evidence="2" type="ORF">FZEAL_5911</name>
</gene>
<organism evidence="2 3">
    <name type="scientific">Fusarium zealandicum</name>
    <dbReference type="NCBI Taxonomy" id="1053134"/>
    <lineage>
        <taxon>Eukaryota</taxon>
        <taxon>Fungi</taxon>
        <taxon>Dikarya</taxon>
        <taxon>Ascomycota</taxon>
        <taxon>Pezizomycotina</taxon>
        <taxon>Sordariomycetes</taxon>
        <taxon>Hypocreomycetidae</taxon>
        <taxon>Hypocreales</taxon>
        <taxon>Nectriaceae</taxon>
        <taxon>Fusarium</taxon>
        <taxon>Fusarium staphyleae species complex</taxon>
    </lineage>
</organism>
<evidence type="ECO:0000256" key="1">
    <source>
        <dbReference type="SAM" id="SignalP"/>
    </source>
</evidence>
<evidence type="ECO:0000313" key="2">
    <source>
        <dbReference type="EMBL" id="KAF4977540.1"/>
    </source>
</evidence>
<name>A0A8H4UJF8_9HYPO</name>
<dbReference type="OrthoDB" id="3565477at2759"/>
<keyword evidence="1" id="KW-0732">Signal</keyword>
<dbReference type="AlphaFoldDB" id="A0A8H4UJF8"/>
<proteinExistence type="predicted"/>
<reference evidence="2" key="1">
    <citation type="journal article" date="2020" name="BMC Genomics">
        <title>Correction to: Identification and distribution of gene clusters required for synthesis of sphingolipid metabolism inhibitors in diverse species of the filamentous fungus Fusarium.</title>
        <authorList>
            <person name="Kim H.S."/>
            <person name="Lohmar J.M."/>
            <person name="Busman M."/>
            <person name="Brown D.W."/>
            <person name="Naumann T.A."/>
            <person name="Divon H.H."/>
            <person name="Lysoe E."/>
            <person name="Uhlig S."/>
            <person name="Proctor R.H."/>
        </authorList>
    </citation>
    <scope>NUCLEOTIDE SEQUENCE</scope>
    <source>
        <strain evidence="2">NRRL 22465</strain>
    </source>
</reference>
<accession>A0A8H4UJF8</accession>
<comment type="caution">
    <text evidence="2">The sequence shown here is derived from an EMBL/GenBank/DDBJ whole genome shotgun (WGS) entry which is preliminary data.</text>
</comment>
<protein>
    <recommendedName>
        <fullName evidence="4">Hydrophobin</fullName>
    </recommendedName>
</protein>
<feature type="chain" id="PRO_5034408746" description="Hydrophobin" evidence="1">
    <location>
        <begin position="17"/>
        <end position="108"/>
    </location>
</feature>
<dbReference type="Proteomes" id="UP000635477">
    <property type="component" value="Unassembled WGS sequence"/>
</dbReference>
<feature type="non-terminal residue" evidence="2">
    <location>
        <position position="108"/>
    </location>
</feature>
<feature type="signal peptide" evidence="1">
    <location>
        <begin position="1"/>
        <end position="16"/>
    </location>
</feature>
<reference evidence="2" key="2">
    <citation type="submission" date="2020-05" db="EMBL/GenBank/DDBJ databases">
        <authorList>
            <person name="Kim H.-S."/>
            <person name="Proctor R.H."/>
            <person name="Brown D.W."/>
        </authorList>
    </citation>
    <scope>NUCLEOTIDE SEQUENCE</scope>
    <source>
        <strain evidence="2">NRRL 22465</strain>
    </source>
</reference>
<dbReference type="EMBL" id="JABEYC010000431">
    <property type="protein sequence ID" value="KAF4977540.1"/>
    <property type="molecule type" value="Genomic_DNA"/>
</dbReference>
<evidence type="ECO:0008006" key="4">
    <source>
        <dbReference type="Google" id="ProtNLM"/>
    </source>
</evidence>
<keyword evidence="3" id="KW-1185">Reference proteome</keyword>
<sequence length="108" mass="11052">MKSTLVMSMALGLAAAHFETFPKIPVADEDCECDYSDLCIKAVVQLADIARVSLCASATIGVCDLNLVLGCGSTKDVLNACGCYEESKTSTISVSASSTGTESASSTG</sequence>